<reference evidence="1 2" key="1">
    <citation type="journal article" date="2013" name="Genome Biol. Evol.">
        <title>Genomic makeup of the marine flavobacterium Nonlabens (Donghaeana) dokdonensis DSW-6 and identification of a novel class of rhodopsins.</title>
        <authorList>
            <person name="Kwon S.K."/>
            <person name="Kim B.K."/>
            <person name="Song J.Y."/>
            <person name="Kwak M.J."/>
            <person name="Lee C.H."/>
            <person name="Yoon J.H."/>
            <person name="Oh T.K."/>
            <person name="Kim J.F."/>
        </authorList>
    </citation>
    <scope>NUCLEOTIDE SEQUENCE [LARGE SCALE GENOMIC DNA]</scope>
    <source>
        <strain evidence="2">DSM 17205 / KCTC 12402 / DSW-6</strain>
    </source>
</reference>
<accession>L7W5I4</accession>
<sequence length="47" mass="5675">MQSGVVESPKPLKEFNSIYYKNKNQTNLLNINHYYVELTLFYLKEYV</sequence>
<dbReference type="Proteomes" id="UP000011173">
    <property type="component" value="Chromosome"/>
</dbReference>
<evidence type="ECO:0000313" key="2">
    <source>
        <dbReference type="Proteomes" id="UP000011173"/>
    </source>
</evidence>
<gene>
    <name evidence="1" type="ordered locus">DDD_1783</name>
</gene>
<protein>
    <submittedName>
        <fullName evidence="1">Uncharacterized protein</fullName>
    </submittedName>
</protein>
<proteinExistence type="predicted"/>
<organism evidence="1 2">
    <name type="scientific">Nonlabens dokdonensis (strain DSM 17205 / KCTC 12402 / DSW-6)</name>
    <name type="common">Donghaeana dokdonensis</name>
    <dbReference type="NCBI Taxonomy" id="592029"/>
    <lineage>
        <taxon>Bacteria</taxon>
        <taxon>Pseudomonadati</taxon>
        <taxon>Bacteroidota</taxon>
        <taxon>Flavobacteriia</taxon>
        <taxon>Flavobacteriales</taxon>
        <taxon>Flavobacteriaceae</taxon>
        <taxon>Nonlabens</taxon>
    </lineage>
</organism>
<evidence type="ECO:0000313" key="1">
    <source>
        <dbReference type="EMBL" id="AGC76910.1"/>
    </source>
</evidence>
<dbReference type="EMBL" id="CP001397">
    <property type="protein sequence ID" value="AGC76910.1"/>
    <property type="molecule type" value="Genomic_DNA"/>
</dbReference>
<dbReference type="AlphaFoldDB" id="L7W5I4"/>
<name>L7W5I4_NONDD</name>
<dbReference type="HOGENOM" id="CLU_3170848_0_0_10"/>
<dbReference type="KEGG" id="ndo:DDD_1783"/>